<reference evidence="2" key="1">
    <citation type="journal article" date="2021" name="Genome Biol. Evol.">
        <title>A High-Quality Reference Genome for a Parasitic Bivalve with Doubly Uniparental Inheritance (Bivalvia: Unionida).</title>
        <authorList>
            <person name="Smith C.H."/>
        </authorList>
    </citation>
    <scope>NUCLEOTIDE SEQUENCE</scope>
    <source>
        <strain evidence="2">CHS0354</strain>
    </source>
</reference>
<dbReference type="Proteomes" id="UP001195483">
    <property type="component" value="Unassembled WGS sequence"/>
</dbReference>
<gene>
    <name evidence="2" type="ORF">CHS0354_006935</name>
</gene>
<reference evidence="2" key="3">
    <citation type="submission" date="2023-05" db="EMBL/GenBank/DDBJ databases">
        <authorList>
            <person name="Smith C.H."/>
        </authorList>
    </citation>
    <scope>NUCLEOTIDE SEQUENCE</scope>
    <source>
        <strain evidence="2">CHS0354</strain>
        <tissue evidence="2">Mantle</tissue>
    </source>
</reference>
<comment type="caution">
    <text evidence="2">The sequence shown here is derived from an EMBL/GenBank/DDBJ whole genome shotgun (WGS) entry which is preliminary data.</text>
</comment>
<evidence type="ECO:0000313" key="2">
    <source>
        <dbReference type="EMBL" id="KAK3608894.1"/>
    </source>
</evidence>
<feature type="coiled-coil region" evidence="1">
    <location>
        <begin position="871"/>
        <end position="968"/>
    </location>
</feature>
<evidence type="ECO:0000313" key="3">
    <source>
        <dbReference type="Proteomes" id="UP001195483"/>
    </source>
</evidence>
<protein>
    <submittedName>
        <fullName evidence="2">Uncharacterized protein</fullName>
    </submittedName>
</protein>
<organism evidence="2 3">
    <name type="scientific">Potamilus streckersoni</name>
    <dbReference type="NCBI Taxonomy" id="2493646"/>
    <lineage>
        <taxon>Eukaryota</taxon>
        <taxon>Metazoa</taxon>
        <taxon>Spiralia</taxon>
        <taxon>Lophotrochozoa</taxon>
        <taxon>Mollusca</taxon>
        <taxon>Bivalvia</taxon>
        <taxon>Autobranchia</taxon>
        <taxon>Heteroconchia</taxon>
        <taxon>Palaeoheterodonta</taxon>
        <taxon>Unionida</taxon>
        <taxon>Unionoidea</taxon>
        <taxon>Unionidae</taxon>
        <taxon>Ambleminae</taxon>
        <taxon>Lampsilini</taxon>
        <taxon>Potamilus</taxon>
    </lineage>
</organism>
<keyword evidence="1" id="KW-0175">Coiled coil</keyword>
<dbReference type="AlphaFoldDB" id="A0AAE0WC84"/>
<evidence type="ECO:0000256" key="1">
    <source>
        <dbReference type="SAM" id="Coils"/>
    </source>
</evidence>
<sequence>MIRDRVRQEFEQKNSHLQKIRREAIFILNQENYNLRRSLTVNKNPDFCLISLREGIYAPHSNQTNSPLFHPDLKDIMTCMSAGLMDESIPVLAGNLNDQLNVLAKNRIRFTLSYKGDKGTEQTLVLDDPVTLKEFLAENRQIYALRVGLILFQCFLQMENTGGNYHIKPDSLRIFTSFIWHINENKLVGSLHELQKEKEEIIKLRKFAMILPEGISGILEEELKKQHITNISCFENAAAFNRDKSDVSVSEILAYLEKTEYREIEVCMDYREKIEFLTLCCKYHRLLNGINSKDKRMIYEMLPKDVTESDKKNLHEILHKSPAKKYLPEKTEVLAQFALILEMENDAGRLLYKLTPSLEKECAEQLRHLVIGYMAPGFPSELRDQLSRQIHTEIPHQNTFNTYSQQETDNYLEKVFLNKEVIISFAESNLNELISRRISKKLCTNYLKCAEQPANIPGGKLTAVFPELAVAPGRNDSLQPQQDKELIFSFFDSISVEYNRFIARLKQHRATAGATALLYGLASADEKSDGFWQLFSSYLAKTPSSLRVTRLMTLLKNPEWKGVCPKVVSGISMLSNNYGLYVCMSSEKPVLETHPSLAGAVAVEIPKEIEASYQEIIARDNINLQNKEEVIQYITRETDRRIQMLQKQKNQNNIEIYLIETVVLLLKLIFSLLKKNLSPELIKVKIKQDTKDRFEAIRSEHFLLTEKVKKLEQQAAGGSEKKAELLAKRDEAEHALTQAGNELTRKEEEFKSVFQKLSKVVEKQRMFSYAFAKFLLKFIFPEKTHELSTNRVFNFSDEELEYITQHRVCFITFSGIFISFIKFCIQHDKIPEDIFYIGNQLEIPQNAGFIIFGPDVEKTLIDAAKDLHPEAKKIHLELKNYEQVLDSEERLKRTLREHYKKLQGEVESAGELLNTLLDREQKITDLMTRFSGINNSIEAERIKLAENIQQKEAEKSVLTRDIKILFQEMDKIDGKFNQTIARIKAASGMINDTKELGEESMKTIEDLAAELIKVYGEFDFLLLIKKFSDLAAALTGTIKNEVLRNIQKKDRLLIPSAQISRVLIIHDKDESSLLCATDIREILSVMLDIAGKISTRQFNYDFTNYRELDENTVFFIIANDQKHHLRNLLAYIYKVKAYLPEANIVLLTDYTPLKIGSGDKFKNELAININNLIRQSILINSHYIKKDRQIKLLGLLHSVLNFDKDHAVSRN</sequence>
<feature type="coiled-coil region" evidence="1">
    <location>
        <begin position="708"/>
        <end position="749"/>
    </location>
</feature>
<accession>A0AAE0WC84</accession>
<keyword evidence="3" id="KW-1185">Reference proteome</keyword>
<proteinExistence type="predicted"/>
<reference evidence="2" key="2">
    <citation type="journal article" date="2021" name="Genome Biol. Evol.">
        <title>Developing a high-quality reference genome for a parasitic bivalve with doubly uniparental inheritance (Bivalvia: Unionida).</title>
        <authorList>
            <person name="Smith C.H."/>
        </authorList>
    </citation>
    <scope>NUCLEOTIDE SEQUENCE</scope>
    <source>
        <strain evidence="2">CHS0354</strain>
        <tissue evidence="2">Mantle</tissue>
    </source>
</reference>
<name>A0AAE0WC84_9BIVA</name>
<dbReference type="EMBL" id="JAEAOA010000469">
    <property type="protein sequence ID" value="KAK3608894.1"/>
    <property type="molecule type" value="Genomic_DNA"/>
</dbReference>